<keyword evidence="5 7" id="KW-1133">Transmembrane helix</keyword>
<evidence type="ECO:0000259" key="8">
    <source>
        <dbReference type="PROSITE" id="PS50850"/>
    </source>
</evidence>
<feature type="transmembrane region" description="Helical" evidence="7">
    <location>
        <begin position="165"/>
        <end position="185"/>
    </location>
</feature>
<comment type="subcellular location">
    <subcellularLocation>
        <location evidence="1">Membrane</location>
        <topology evidence="1">Multi-pass membrane protein</topology>
    </subcellularLocation>
</comment>
<evidence type="ECO:0000313" key="9">
    <source>
        <dbReference type="EMBL" id="ORX97175.1"/>
    </source>
</evidence>
<dbReference type="InterPro" id="IPR020846">
    <property type="entry name" value="MFS_dom"/>
</dbReference>
<evidence type="ECO:0000256" key="4">
    <source>
        <dbReference type="ARBA" id="ARBA00022692"/>
    </source>
</evidence>
<dbReference type="PANTHER" id="PTHR48020:SF14">
    <property type="entry name" value="SUGAR TRANSPORTER, PUTATIVE-RELATED"/>
    <property type="match status" value="1"/>
</dbReference>
<feature type="transmembrane region" description="Helical" evidence="7">
    <location>
        <begin position="419"/>
        <end position="438"/>
    </location>
</feature>
<comment type="similarity">
    <text evidence="2">Belongs to the major facilitator superfamily. Sugar transporter (TC 2.A.1.1) family.</text>
</comment>
<keyword evidence="6 7" id="KW-0472">Membrane</keyword>
<keyword evidence="4 7" id="KW-0812">Transmembrane</keyword>
<dbReference type="InterPro" id="IPR005828">
    <property type="entry name" value="MFS_sugar_transport-like"/>
</dbReference>
<dbReference type="PROSITE" id="PS00217">
    <property type="entry name" value="SUGAR_TRANSPORT_2"/>
    <property type="match status" value="1"/>
</dbReference>
<reference evidence="9 10" key="1">
    <citation type="submission" date="2016-07" db="EMBL/GenBank/DDBJ databases">
        <title>Pervasive Adenine N6-methylation of Active Genes in Fungi.</title>
        <authorList>
            <consortium name="DOE Joint Genome Institute"/>
            <person name="Mondo S.J."/>
            <person name="Dannebaum R.O."/>
            <person name="Kuo R.C."/>
            <person name="Labutti K."/>
            <person name="Haridas S."/>
            <person name="Kuo A."/>
            <person name="Salamov A."/>
            <person name="Ahrendt S.R."/>
            <person name="Lipzen A."/>
            <person name="Sullivan W."/>
            <person name="Andreopoulos W.B."/>
            <person name="Clum A."/>
            <person name="Lindquist E."/>
            <person name="Daum C."/>
            <person name="Ramamoorthy G.K."/>
            <person name="Gryganskyi A."/>
            <person name="Culley D."/>
            <person name="Magnuson J.K."/>
            <person name="James T.Y."/>
            <person name="O'Malley M.A."/>
            <person name="Stajich J.E."/>
            <person name="Spatafora J.W."/>
            <person name="Visel A."/>
            <person name="Grigoriev I.V."/>
        </authorList>
    </citation>
    <scope>NUCLEOTIDE SEQUENCE [LARGE SCALE GENOMIC DNA]</scope>
    <source>
        <strain evidence="9 10">CBS 115471</strain>
    </source>
</reference>
<dbReference type="InterPro" id="IPR003663">
    <property type="entry name" value="Sugar/inositol_transpt"/>
</dbReference>
<evidence type="ECO:0000256" key="3">
    <source>
        <dbReference type="ARBA" id="ARBA00022448"/>
    </source>
</evidence>
<dbReference type="SUPFAM" id="SSF103473">
    <property type="entry name" value="MFS general substrate transporter"/>
    <property type="match status" value="1"/>
</dbReference>
<dbReference type="InterPro" id="IPR050814">
    <property type="entry name" value="Myo-inositol_Transporter"/>
</dbReference>
<dbReference type="PRINTS" id="PR00171">
    <property type="entry name" value="SUGRTRNSPORT"/>
</dbReference>
<dbReference type="GO" id="GO:0016020">
    <property type="term" value="C:membrane"/>
    <property type="evidence" value="ECO:0007669"/>
    <property type="project" value="UniProtKB-SubCell"/>
</dbReference>
<accession>A0A1Y1YGS1</accession>
<dbReference type="InterPro" id="IPR036259">
    <property type="entry name" value="MFS_trans_sf"/>
</dbReference>
<evidence type="ECO:0000256" key="6">
    <source>
        <dbReference type="ARBA" id="ARBA00023136"/>
    </source>
</evidence>
<dbReference type="PANTHER" id="PTHR48020">
    <property type="entry name" value="PROTON MYO-INOSITOL COTRANSPORTER"/>
    <property type="match status" value="1"/>
</dbReference>
<dbReference type="Pfam" id="PF00083">
    <property type="entry name" value="Sugar_tr"/>
    <property type="match status" value="1"/>
</dbReference>
<dbReference type="PROSITE" id="PS50850">
    <property type="entry name" value="MFS"/>
    <property type="match status" value="1"/>
</dbReference>
<dbReference type="STRING" id="1231657.A0A1Y1YGS1"/>
<organism evidence="9 10">
    <name type="scientific">Clohesyomyces aquaticus</name>
    <dbReference type="NCBI Taxonomy" id="1231657"/>
    <lineage>
        <taxon>Eukaryota</taxon>
        <taxon>Fungi</taxon>
        <taxon>Dikarya</taxon>
        <taxon>Ascomycota</taxon>
        <taxon>Pezizomycotina</taxon>
        <taxon>Dothideomycetes</taxon>
        <taxon>Pleosporomycetidae</taxon>
        <taxon>Pleosporales</taxon>
        <taxon>Lindgomycetaceae</taxon>
        <taxon>Clohesyomyces</taxon>
    </lineage>
</organism>
<dbReference type="EMBL" id="MCFA01000239">
    <property type="protein sequence ID" value="ORX97175.1"/>
    <property type="molecule type" value="Genomic_DNA"/>
</dbReference>
<dbReference type="GO" id="GO:0022857">
    <property type="term" value="F:transmembrane transporter activity"/>
    <property type="evidence" value="ECO:0007669"/>
    <property type="project" value="InterPro"/>
</dbReference>
<evidence type="ECO:0000313" key="10">
    <source>
        <dbReference type="Proteomes" id="UP000193144"/>
    </source>
</evidence>
<dbReference type="FunFam" id="1.20.1250.20:FF:000100">
    <property type="entry name" value="MFS sugar transporter, putative"/>
    <property type="match status" value="1"/>
</dbReference>
<dbReference type="GO" id="GO:0015798">
    <property type="term" value="P:myo-inositol transport"/>
    <property type="evidence" value="ECO:0007669"/>
    <property type="project" value="UniProtKB-ARBA"/>
</dbReference>
<comment type="caution">
    <text evidence="9">The sequence shown here is derived from an EMBL/GenBank/DDBJ whole genome shotgun (WGS) entry which is preliminary data.</text>
</comment>
<keyword evidence="10" id="KW-1185">Reference proteome</keyword>
<dbReference type="AlphaFoldDB" id="A0A1Y1YGS1"/>
<feature type="transmembrane region" description="Helical" evidence="7">
    <location>
        <begin position="547"/>
        <end position="566"/>
    </location>
</feature>
<proteinExistence type="inferred from homology"/>
<evidence type="ECO:0000256" key="5">
    <source>
        <dbReference type="ARBA" id="ARBA00022989"/>
    </source>
</evidence>
<feature type="transmembrane region" description="Helical" evidence="7">
    <location>
        <begin position="450"/>
        <end position="470"/>
    </location>
</feature>
<feature type="transmembrane region" description="Helical" evidence="7">
    <location>
        <begin position="255"/>
        <end position="278"/>
    </location>
</feature>
<dbReference type="OrthoDB" id="5290825at2759"/>
<dbReference type="GO" id="GO:0015791">
    <property type="term" value="P:polyol transmembrane transport"/>
    <property type="evidence" value="ECO:0007669"/>
    <property type="project" value="UniProtKB-ARBA"/>
</dbReference>
<dbReference type="Proteomes" id="UP000193144">
    <property type="component" value="Unassembled WGS sequence"/>
</dbReference>
<evidence type="ECO:0000256" key="2">
    <source>
        <dbReference type="ARBA" id="ARBA00010992"/>
    </source>
</evidence>
<protein>
    <submittedName>
        <fullName evidence="9">MFS transporter</fullName>
    </submittedName>
</protein>
<evidence type="ECO:0000256" key="1">
    <source>
        <dbReference type="ARBA" id="ARBA00004141"/>
    </source>
</evidence>
<sequence>MADPKLPIEEQTERRGSIFADATRRKQSVHDLTDNTAGEIRNPLIGIPKDQLLADVDAFAKENSLEDIIPLLQKGALVAQSPLGIDEIEELDEADRLAIREEKTNRWKQTRTLYVTIILNSIAAAIQGWDQTGSNGANLTFFKEFGIPDKGPECEAAGTCDKNGWIIGFVNSCPYIAIAFFAGWISDPVNEYLGRRGTIFIAAIFSLLAPIGSALTQTWGQLVVCRILLGIGMGLKEVTVPVFSAENSPANIRGGLVMSWQVWTAFGIFMGTCANLAVMNVGKIAWRLQLGSAFIPAVPLVLGIWFCPESPRWLMKKKKYGKAYKSLLRLRNTPLQAARDLYYINALLTQEEVLIKESGLSPKGNFFTRFGELFTIPRIRRATQASGIVMIAQQMCGINIIAFYSSTIFAEGGASTKEALLASFGFGLINFVFAWPAVWTIDTFGRRGLLLFTFPNMFWTLLAAGMCYYIPKDDKAHLGLIAFFIYLFDAFYSPGEGPVPFTYSAEVFPLSHREVGMSWAVATNNFWASVLSLTLPTMLRKMKAQGVFGFYAGLNVLACIMIFLWLPETKQRTLEELDYVFAVPTKTHMKYQATKNLPWWFRKYILRRDGPKPQLYHFDNEEYTAPVATKPDVEAVGEKNGAASAEPAEKI</sequence>
<gene>
    <name evidence="9" type="ORF">BCR34DRAFT_607378</name>
</gene>
<feature type="domain" description="Major facilitator superfamily (MFS) profile" evidence="8">
    <location>
        <begin position="116"/>
        <end position="570"/>
    </location>
</feature>
<feature type="transmembrane region" description="Helical" evidence="7">
    <location>
        <begin position="197"/>
        <end position="215"/>
    </location>
</feature>
<evidence type="ECO:0000256" key="7">
    <source>
        <dbReference type="SAM" id="Phobius"/>
    </source>
</evidence>
<keyword evidence="3" id="KW-0813">Transport</keyword>
<dbReference type="NCBIfam" id="TIGR00879">
    <property type="entry name" value="SP"/>
    <property type="match status" value="1"/>
</dbReference>
<dbReference type="Gene3D" id="1.20.1250.20">
    <property type="entry name" value="MFS general substrate transporter like domains"/>
    <property type="match status" value="1"/>
</dbReference>
<dbReference type="InterPro" id="IPR005829">
    <property type="entry name" value="Sugar_transporter_CS"/>
</dbReference>
<name>A0A1Y1YGS1_9PLEO</name>
<feature type="transmembrane region" description="Helical" evidence="7">
    <location>
        <begin position="221"/>
        <end position="243"/>
    </location>
</feature>